<dbReference type="PANTHER" id="PTHR22916">
    <property type="entry name" value="GLYCOSYLTRANSFERASE"/>
    <property type="match status" value="1"/>
</dbReference>
<dbReference type="RefSeq" id="WP_085637366.1">
    <property type="nucleotide sequence ID" value="NZ_CP061509.1"/>
</dbReference>
<dbReference type="PANTHER" id="PTHR22916:SF3">
    <property type="entry name" value="UDP-GLCNAC:BETAGAL BETA-1,3-N-ACETYLGLUCOSAMINYLTRANSFERASE-LIKE PROTEIN 1"/>
    <property type="match status" value="1"/>
</dbReference>
<dbReference type="AlphaFoldDB" id="A0A1X4JP04"/>
<dbReference type="CDD" id="cd00761">
    <property type="entry name" value="Glyco_tranf_GTA_type"/>
    <property type="match status" value="1"/>
</dbReference>
<dbReference type="Pfam" id="PF00535">
    <property type="entry name" value="Glycos_transf_2"/>
    <property type="match status" value="1"/>
</dbReference>
<comment type="caution">
    <text evidence="2">The sequence shown here is derived from an EMBL/GenBank/DDBJ whole genome shotgun (WGS) entry which is preliminary data.</text>
</comment>
<accession>A0A1X4JP04</accession>
<sequence length="320" mass="37381">MVKVSLIIPIFNLATYVERLVYCLKKQTFTDCEMLIIDDGSSDNSFELLQKFVRECEDGRIKVLSKAHSGVSDTRNVGIERSKGEYIMFADGDDSFASDYISEYVSGIEEDDSDIAFYPFDIVKGGSIKELTKYQTRYEELARDNHYSKRDLLEFLSTGRVGGYPVAYISKKSLWDKVQFDTRFETLEDLHALFNLVMRSSELKVSFFKNGYYSYEVREDSQVHTAGWEGFYDRVSVEIDMKKRINDPKLKKNLSSMIYIEYLNHVFNQMNPDQSREMYVFLRFNFFDVKLSKKQRIKALVAMVYLNVQSKRSKNDQNAR</sequence>
<feature type="domain" description="Glycosyltransferase 2-like" evidence="1">
    <location>
        <begin position="5"/>
        <end position="150"/>
    </location>
</feature>
<gene>
    <name evidence="2" type="ORF">B9D04_01790</name>
</gene>
<dbReference type="Proteomes" id="UP000193588">
    <property type="component" value="Unassembled WGS sequence"/>
</dbReference>
<organism evidence="2 3">
    <name type="scientific">Weissella cibaria</name>
    <dbReference type="NCBI Taxonomy" id="137591"/>
    <lineage>
        <taxon>Bacteria</taxon>
        <taxon>Bacillati</taxon>
        <taxon>Bacillota</taxon>
        <taxon>Bacilli</taxon>
        <taxon>Lactobacillales</taxon>
        <taxon>Lactobacillaceae</taxon>
        <taxon>Weissella</taxon>
    </lineage>
</organism>
<evidence type="ECO:0000313" key="3">
    <source>
        <dbReference type="Proteomes" id="UP000193588"/>
    </source>
</evidence>
<dbReference type="EMBL" id="NDXJ01000002">
    <property type="protein sequence ID" value="OSP90510.1"/>
    <property type="molecule type" value="Genomic_DNA"/>
</dbReference>
<evidence type="ECO:0000259" key="1">
    <source>
        <dbReference type="Pfam" id="PF00535"/>
    </source>
</evidence>
<dbReference type="InterPro" id="IPR001173">
    <property type="entry name" value="Glyco_trans_2-like"/>
</dbReference>
<dbReference type="Gene3D" id="3.90.550.10">
    <property type="entry name" value="Spore Coat Polysaccharide Biosynthesis Protein SpsA, Chain A"/>
    <property type="match status" value="1"/>
</dbReference>
<name>A0A1X4JP04_9LACO</name>
<proteinExistence type="predicted"/>
<dbReference type="InterPro" id="IPR029044">
    <property type="entry name" value="Nucleotide-diphossugar_trans"/>
</dbReference>
<dbReference type="SUPFAM" id="SSF53448">
    <property type="entry name" value="Nucleotide-diphospho-sugar transferases"/>
    <property type="match status" value="1"/>
</dbReference>
<reference evidence="2 3" key="1">
    <citation type="submission" date="2017-04" db="EMBL/GenBank/DDBJ databases">
        <title>The genome sequence of Weissella cibaria isolated from wild Drosophila.</title>
        <authorList>
            <person name="Ricks N.J."/>
            <person name="Carroll C."/>
            <person name="Walters A."/>
            <person name="Newell P.D."/>
            <person name="Chaston J.M."/>
        </authorList>
    </citation>
    <scope>NUCLEOTIDE SEQUENCE [LARGE SCALE GENOMIC DNA]</scope>
    <source>
        <strain evidence="2 3">DmW_103</strain>
    </source>
</reference>
<dbReference type="GO" id="GO:0016758">
    <property type="term" value="F:hexosyltransferase activity"/>
    <property type="evidence" value="ECO:0007669"/>
    <property type="project" value="UniProtKB-ARBA"/>
</dbReference>
<evidence type="ECO:0000313" key="2">
    <source>
        <dbReference type="EMBL" id="OSP90510.1"/>
    </source>
</evidence>
<protein>
    <recommendedName>
        <fullName evidence="1">Glycosyltransferase 2-like domain-containing protein</fullName>
    </recommendedName>
</protein>